<dbReference type="EMBL" id="JACHJR010000002">
    <property type="protein sequence ID" value="MBB4951898.1"/>
    <property type="molecule type" value="Genomic_DNA"/>
</dbReference>
<evidence type="ECO:0000313" key="3">
    <source>
        <dbReference type="Proteomes" id="UP000573327"/>
    </source>
</evidence>
<evidence type="ECO:0000256" key="1">
    <source>
        <dbReference type="SAM" id="Phobius"/>
    </source>
</evidence>
<sequence length="72" mass="7867">MTGDRHDAAGPARRTWRQKMTAWLAAWYSRHPGTVVIGGFLLLVAAVFFLIGQGNNGPAEPCPPSKVCNFVR</sequence>
<dbReference type="RefSeq" id="WP_184925900.1">
    <property type="nucleotide sequence ID" value="NZ_JACHJR010000002.1"/>
</dbReference>
<feature type="transmembrane region" description="Helical" evidence="1">
    <location>
        <begin position="33"/>
        <end position="51"/>
    </location>
</feature>
<keyword evidence="1" id="KW-0812">Transmembrane</keyword>
<comment type="caution">
    <text evidence="2">The sequence shown here is derived from an EMBL/GenBank/DDBJ whole genome shotgun (WGS) entry which is preliminary data.</text>
</comment>
<accession>A0A7W7WM32</accession>
<protein>
    <submittedName>
        <fullName evidence="2">Uncharacterized protein</fullName>
    </submittedName>
</protein>
<proteinExistence type="predicted"/>
<keyword evidence="3" id="KW-1185">Reference proteome</keyword>
<dbReference type="AlphaFoldDB" id="A0A7W7WM32"/>
<keyword evidence="1" id="KW-0472">Membrane</keyword>
<organism evidence="2 3">
    <name type="scientific">Kitasatospora gansuensis</name>
    <dbReference type="NCBI Taxonomy" id="258050"/>
    <lineage>
        <taxon>Bacteria</taxon>
        <taxon>Bacillati</taxon>
        <taxon>Actinomycetota</taxon>
        <taxon>Actinomycetes</taxon>
        <taxon>Kitasatosporales</taxon>
        <taxon>Streptomycetaceae</taxon>
        <taxon>Kitasatospora</taxon>
    </lineage>
</organism>
<keyword evidence="1" id="KW-1133">Transmembrane helix</keyword>
<gene>
    <name evidence="2" type="ORF">F4556_007552</name>
</gene>
<evidence type="ECO:0000313" key="2">
    <source>
        <dbReference type="EMBL" id="MBB4951898.1"/>
    </source>
</evidence>
<dbReference type="Proteomes" id="UP000573327">
    <property type="component" value="Unassembled WGS sequence"/>
</dbReference>
<name>A0A7W7WM32_9ACTN</name>
<reference evidence="2 3" key="1">
    <citation type="submission" date="2020-08" db="EMBL/GenBank/DDBJ databases">
        <title>Sequencing the genomes of 1000 actinobacteria strains.</title>
        <authorList>
            <person name="Klenk H.-P."/>
        </authorList>
    </citation>
    <scope>NUCLEOTIDE SEQUENCE [LARGE SCALE GENOMIC DNA]</scope>
    <source>
        <strain evidence="2 3">DSM 44786</strain>
    </source>
</reference>